<accession>A0A850R010</accession>
<dbReference type="InterPro" id="IPR023052">
    <property type="entry name" value="Cell_div_SepF"/>
</dbReference>
<sequence>MAFEKLADFFGMTENSTDDYEEETTDEDSVKTKTSQSKIVALKSKSGRRGVIQVVQPHSYADTKEVAQNLLNDQAVLVNFTQVSPEQMCRITDFLAGTIYAIKGDIRRVDTSVILYTPASFQIDSAGSNFTE</sequence>
<keyword evidence="3 5" id="KW-0131">Cell cycle</keyword>
<dbReference type="Gene3D" id="3.30.110.150">
    <property type="entry name" value="SepF-like protein"/>
    <property type="match status" value="1"/>
</dbReference>
<evidence type="ECO:0000313" key="7">
    <source>
        <dbReference type="Proteomes" id="UP000563523"/>
    </source>
</evidence>
<dbReference type="GO" id="GO:0043093">
    <property type="term" value="P:FtsZ-dependent cytokinesis"/>
    <property type="evidence" value="ECO:0007669"/>
    <property type="project" value="UniProtKB-UniRule"/>
</dbReference>
<keyword evidence="5" id="KW-0963">Cytoplasm</keyword>
<dbReference type="AlphaFoldDB" id="A0A850R010"/>
<dbReference type="EMBL" id="JABZEC010000001">
    <property type="protein sequence ID" value="NVY95680.1"/>
    <property type="molecule type" value="Genomic_DNA"/>
</dbReference>
<dbReference type="InterPro" id="IPR038594">
    <property type="entry name" value="SepF-like_sf"/>
</dbReference>
<dbReference type="PANTHER" id="PTHR35798">
    <property type="entry name" value="CELL DIVISION PROTEIN SEPF"/>
    <property type="match status" value="1"/>
</dbReference>
<evidence type="ECO:0000256" key="4">
    <source>
        <dbReference type="ARBA" id="ARBA00044936"/>
    </source>
</evidence>
<dbReference type="GO" id="GO:0005737">
    <property type="term" value="C:cytoplasm"/>
    <property type="evidence" value="ECO:0007669"/>
    <property type="project" value="UniProtKB-SubCell"/>
</dbReference>
<keyword evidence="2 5" id="KW-0717">Septation</keyword>
<gene>
    <name evidence="5" type="primary">sepF</name>
    <name evidence="6" type="ORF">HU830_00455</name>
</gene>
<evidence type="ECO:0000256" key="5">
    <source>
        <dbReference type="HAMAP-Rule" id="MF_01197"/>
    </source>
</evidence>
<comment type="subunit">
    <text evidence="5">Homodimer. Interacts with FtsZ.</text>
</comment>
<evidence type="ECO:0000313" key="6">
    <source>
        <dbReference type="EMBL" id="NVY95680.1"/>
    </source>
</evidence>
<dbReference type="InterPro" id="IPR007561">
    <property type="entry name" value="Cell_div_SepF/SepF-rel"/>
</dbReference>
<dbReference type="Proteomes" id="UP000563523">
    <property type="component" value="Unassembled WGS sequence"/>
</dbReference>
<evidence type="ECO:0000256" key="2">
    <source>
        <dbReference type="ARBA" id="ARBA00023210"/>
    </source>
</evidence>
<dbReference type="HAMAP" id="MF_01197">
    <property type="entry name" value="SepF"/>
    <property type="match status" value="1"/>
</dbReference>
<keyword evidence="7" id="KW-1185">Reference proteome</keyword>
<dbReference type="GO" id="GO:0000917">
    <property type="term" value="P:division septum assembly"/>
    <property type="evidence" value="ECO:0007669"/>
    <property type="project" value="UniProtKB-KW"/>
</dbReference>
<evidence type="ECO:0000256" key="1">
    <source>
        <dbReference type="ARBA" id="ARBA00022618"/>
    </source>
</evidence>
<keyword evidence="1 5" id="KW-0132">Cell division</keyword>
<comment type="subcellular location">
    <subcellularLocation>
        <location evidence="5">Cytoplasm</location>
    </subcellularLocation>
    <text evidence="5">Localizes to the division site, in a FtsZ-dependent manner.</text>
</comment>
<name>A0A850R010_9LACO</name>
<organism evidence="6 7">
    <name type="scientific">Bombilactobacillus apium</name>
    <dbReference type="NCBI Taxonomy" id="2675299"/>
    <lineage>
        <taxon>Bacteria</taxon>
        <taxon>Bacillati</taxon>
        <taxon>Bacillota</taxon>
        <taxon>Bacilli</taxon>
        <taxon>Lactobacillales</taxon>
        <taxon>Lactobacillaceae</taxon>
        <taxon>Bombilactobacillus</taxon>
    </lineage>
</organism>
<proteinExistence type="inferred from homology"/>
<reference evidence="6 7" key="1">
    <citation type="submission" date="2020-06" db="EMBL/GenBank/DDBJ databases">
        <authorList>
            <person name="Kang J."/>
        </authorList>
    </citation>
    <scope>NUCLEOTIDE SEQUENCE [LARGE SCALE GENOMIC DNA]</scope>
    <source>
        <strain evidence="6 7">DCY120</strain>
    </source>
</reference>
<comment type="caution">
    <text evidence="6">The sequence shown here is derived from an EMBL/GenBank/DDBJ whole genome shotgun (WGS) entry which is preliminary data.</text>
</comment>
<dbReference type="PANTHER" id="PTHR35798:SF1">
    <property type="entry name" value="CELL DIVISION PROTEIN SEPF"/>
    <property type="match status" value="1"/>
</dbReference>
<evidence type="ECO:0000256" key="3">
    <source>
        <dbReference type="ARBA" id="ARBA00023306"/>
    </source>
</evidence>
<dbReference type="Pfam" id="PF04472">
    <property type="entry name" value="SepF"/>
    <property type="match status" value="1"/>
</dbReference>
<dbReference type="RefSeq" id="WP_176941852.1">
    <property type="nucleotide sequence ID" value="NZ_JABZEC010000001.1"/>
</dbReference>
<protein>
    <recommendedName>
        <fullName evidence="5">Cell division protein SepF</fullName>
    </recommendedName>
</protein>
<comment type="function">
    <text evidence="4 5">Cell division protein that is part of the divisome complex and is recruited early to the Z-ring. Probably stimulates Z-ring formation, perhaps through the cross-linking of FtsZ protofilaments. Its function overlaps with FtsA.</text>
</comment>
<comment type="similarity">
    <text evidence="5">Belongs to the SepF family.</text>
</comment>